<reference evidence="1 2" key="2">
    <citation type="submission" date="2009-01" db="EMBL/GenBank/DDBJ databases">
        <title>Draft genome sequence of Bacteroides cellulosilyticus (DSM 14838).</title>
        <authorList>
            <person name="Sudarsanam P."/>
            <person name="Ley R."/>
            <person name="Guruge J."/>
            <person name="Turnbaugh P.J."/>
            <person name="Mahowald M."/>
            <person name="Liep D."/>
            <person name="Gordon J."/>
        </authorList>
    </citation>
    <scope>NUCLEOTIDE SEQUENCE [LARGE SCALE GENOMIC DNA]</scope>
    <source>
        <strain evidence="1 2">DSM 14838</strain>
    </source>
</reference>
<reference evidence="1 2" key="1">
    <citation type="submission" date="2008-12" db="EMBL/GenBank/DDBJ databases">
        <authorList>
            <person name="Fulton L."/>
            <person name="Clifton S."/>
            <person name="Fulton B."/>
            <person name="Xu J."/>
            <person name="Minx P."/>
            <person name="Pepin K.H."/>
            <person name="Johnson M."/>
            <person name="Bhonagiri V."/>
            <person name="Nash W.E."/>
            <person name="Mardis E.R."/>
            <person name="Wilson R.K."/>
        </authorList>
    </citation>
    <scope>NUCLEOTIDE SEQUENCE [LARGE SCALE GENOMIC DNA]</scope>
    <source>
        <strain evidence="1 2">DSM 14838</strain>
    </source>
</reference>
<dbReference type="Proteomes" id="UP000003711">
    <property type="component" value="Unassembled WGS sequence"/>
</dbReference>
<name>E2N6Y2_9BACE</name>
<dbReference type="EMBL" id="ACCH01000002">
    <property type="protein sequence ID" value="EEF92318.1"/>
    <property type="molecule type" value="Genomic_DNA"/>
</dbReference>
<evidence type="ECO:0000313" key="2">
    <source>
        <dbReference type="Proteomes" id="UP000003711"/>
    </source>
</evidence>
<organism evidence="1 2">
    <name type="scientific">Bacteroides cellulosilyticus DSM 14838</name>
    <dbReference type="NCBI Taxonomy" id="537012"/>
    <lineage>
        <taxon>Bacteria</taxon>
        <taxon>Pseudomonadati</taxon>
        <taxon>Bacteroidota</taxon>
        <taxon>Bacteroidia</taxon>
        <taxon>Bacteroidales</taxon>
        <taxon>Bacteroidaceae</taxon>
        <taxon>Bacteroides</taxon>
    </lineage>
</organism>
<comment type="caution">
    <text evidence="1">The sequence shown here is derived from an EMBL/GenBank/DDBJ whole genome shotgun (WGS) entry which is preliminary data.</text>
</comment>
<accession>E2N6Y2</accession>
<gene>
    <name evidence="1" type="ORF">BACCELL_00024</name>
</gene>
<dbReference type="HOGENOM" id="CLU_1584911_0_0_10"/>
<protein>
    <submittedName>
        <fullName evidence="1">Uncharacterized protein</fullName>
    </submittedName>
</protein>
<dbReference type="RefSeq" id="WP_007209425.1">
    <property type="nucleotide sequence ID" value="NZ_EQ973486.1"/>
</dbReference>
<dbReference type="AlphaFoldDB" id="E2N6Y2"/>
<sequence>MEDGIVKNKLEKLKRLNSSFLEKKELHNKKMMRARKFDTEEFHSEKYKLYYSLSSRASDLAYNIRRNFLYEKRIIDWGDAESIKMDYRIRLSKKAEGRDNYLNKHKYGLWFLGSSLGADYGEFTCNKCGSTFYHSPSEITLAGKVVYKCCCGHCTNSIINRDWGEEPYF</sequence>
<proteinExistence type="predicted"/>
<evidence type="ECO:0000313" key="1">
    <source>
        <dbReference type="EMBL" id="EEF92318.1"/>
    </source>
</evidence>